<dbReference type="PANTHER" id="PTHR13129">
    <property type="entry name" value="VPRBP PROTEIN-RELATED"/>
    <property type="match status" value="1"/>
</dbReference>
<comment type="similarity">
    <text evidence="4">Belongs to the VPRBP/DCAF1 family.</text>
</comment>
<organism evidence="24 25">
    <name type="scientific">Echinococcus granulosus</name>
    <name type="common">Hydatid tapeworm</name>
    <dbReference type="NCBI Taxonomy" id="6210"/>
    <lineage>
        <taxon>Eukaryota</taxon>
        <taxon>Metazoa</taxon>
        <taxon>Spiralia</taxon>
        <taxon>Lophotrochozoa</taxon>
        <taxon>Platyhelminthes</taxon>
        <taxon>Cestoda</taxon>
        <taxon>Eucestoda</taxon>
        <taxon>Cyclophyllidea</taxon>
        <taxon>Taeniidae</taxon>
        <taxon>Echinococcus</taxon>
        <taxon>Echinococcus granulosus group</taxon>
    </lineage>
</organism>
<dbReference type="Pfam" id="PF13374">
    <property type="entry name" value="TPR_10"/>
    <property type="match status" value="1"/>
</dbReference>
<dbReference type="InterPro" id="IPR011990">
    <property type="entry name" value="TPR-like_helical_dom_sf"/>
</dbReference>
<keyword evidence="8" id="KW-0479">Metal-binding</keyword>
<evidence type="ECO:0000313" key="24">
    <source>
        <dbReference type="EMBL" id="EUB54881.1"/>
    </source>
</evidence>
<evidence type="ECO:0000256" key="13">
    <source>
        <dbReference type="ARBA" id="ARBA00023053"/>
    </source>
</evidence>
<dbReference type="SUPFAM" id="SSF48371">
    <property type="entry name" value="ARM repeat"/>
    <property type="match status" value="1"/>
</dbReference>
<feature type="compositionally biased region" description="Acidic residues" evidence="21">
    <location>
        <begin position="3700"/>
        <end position="3722"/>
    </location>
</feature>
<feature type="region of interest" description="Disordered" evidence="21">
    <location>
        <begin position="3695"/>
        <end position="3782"/>
    </location>
</feature>
<dbReference type="GO" id="GO:0008270">
    <property type="term" value="F:zinc ion binding"/>
    <property type="evidence" value="ECO:0007669"/>
    <property type="project" value="UniProtKB-KW"/>
</dbReference>
<dbReference type="Gene3D" id="1.10.287.770">
    <property type="entry name" value="YojJ-like"/>
    <property type="match status" value="1"/>
</dbReference>
<evidence type="ECO:0000256" key="11">
    <source>
        <dbReference type="ARBA" id="ARBA00022833"/>
    </source>
</evidence>
<keyword evidence="16 20" id="KW-0739">Sodium transport</keyword>
<dbReference type="GO" id="GO:0080008">
    <property type="term" value="C:Cul4-RING E3 ubiquitin ligase complex"/>
    <property type="evidence" value="ECO:0007669"/>
    <property type="project" value="TreeGrafter"/>
</dbReference>
<dbReference type="UniPathway" id="UPA00143"/>
<feature type="compositionally biased region" description="Low complexity" evidence="21">
    <location>
        <begin position="3172"/>
        <end position="3181"/>
    </location>
</feature>
<dbReference type="SUPFAM" id="SSF48452">
    <property type="entry name" value="TPR-like"/>
    <property type="match status" value="1"/>
</dbReference>
<feature type="region of interest" description="Disordered" evidence="21">
    <location>
        <begin position="3154"/>
        <end position="3186"/>
    </location>
</feature>
<dbReference type="InterPro" id="IPR001841">
    <property type="entry name" value="Znf_RING"/>
</dbReference>
<evidence type="ECO:0000256" key="19">
    <source>
        <dbReference type="PROSITE-ProRule" id="PRU00175"/>
    </source>
</evidence>
<keyword evidence="6 20" id="KW-0894">Sodium channel</keyword>
<evidence type="ECO:0000256" key="18">
    <source>
        <dbReference type="ARBA" id="ARBA00023303"/>
    </source>
</evidence>
<name>W6U2T8_ECHGR</name>
<evidence type="ECO:0000256" key="8">
    <source>
        <dbReference type="ARBA" id="ARBA00022723"/>
    </source>
</evidence>
<dbReference type="InterPro" id="IPR015943">
    <property type="entry name" value="WD40/YVTN_repeat-like_dom_sf"/>
</dbReference>
<evidence type="ECO:0000256" key="5">
    <source>
        <dbReference type="ARBA" id="ARBA00022448"/>
    </source>
</evidence>
<comment type="similarity">
    <text evidence="20">Belongs to the amiloride-sensitive sodium channel (TC 1.A.6) family.</text>
</comment>
<dbReference type="InterPro" id="IPR036322">
    <property type="entry name" value="WD40_repeat_dom_sf"/>
</dbReference>
<evidence type="ECO:0000256" key="22">
    <source>
        <dbReference type="SAM" id="Phobius"/>
    </source>
</evidence>
<dbReference type="SMART" id="SM00667">
    <property type="entry name" value="LisH"/>
    <property type="match status" value="1"/>
</dbReference>
<dbReference type="SMART" id="SM00184">
    <property type="entry name" value="RING"/>
    <property type="match status" value="1"/>
</dbReference>
<dbReference type="PROSITE" id="PS00518">
    <property type="entry name" value="ZF_RING_1"/>
    <property type="match status" value="1"/>
</dbReference>
<evidence type="ECO:0000256" key="4">
    <source>
        <dbReference type="ARBA" id="ARBA00008845"/>
    </source>
</evidence>
<feature type="compositionally biased region" description="Polar residues" evidence="21">
    <location>
        <begin position="2788"/>
        <end position="2807"/>
    </location>
</feature>
<sequence length="3782" mass="426118">MASNGRRCMVPANSCITGAWRGIVDEPHYFFTEANPFRRSSGRENYLRFLNSNVEYSFERGNLFRAEAFTKAVSSAKEINYVAANCQLLITPLDESGEICRNPDVQVPWSDVLMVRCYQTEESVCPICLDAPVLPRMGPCGHVYCYLCVSCYIAFENDTSCKQCAVCGVQLRTNDLRRVRIFPSRVPKVGDMVRLELMRRRKRSIFPTVASEMQGDWRSGGREADVAARFLSRLAVAKREDISELVDGDIATMEAILAEGQSEEVDEQRFLIAKRILRKLKAEKKVMEDVMISTSDEASSVPEDTTAEDYFFYYQEVSGHDVYLHSMNWRCLVEDFGVSNLPQEIRGKVVEVETYTMSSTLRSRYRHLRHLPLGRTFRLIEIEFESPIISAETLLLVSDILAMRQRRREQKEARERSLTRAKEEAEDLLLSVPAESRPFIRTSWTQVVPTDEDFVPLDVAMAEVLSSSRCHSSPVLPSLLPSFISSAGLSSGTVVASGACVDGMESPEKVKTTSSWLDVASRGQGVGSGTITAAAATTSNATAAANCSVWSLSQASSCTADSSVFGHDSSSAVPANAQEAVSVSRSRRKKGRAKHAEHRLRWKRLLTSSLDAAVTANVMFIMELIGGYLEGITCERRRRRGGVDASEMEVEDEMEGEVEEVPVKLKDRLTQKTILWMGELNSPLLDLYSLSICDLEDENPLFQNINESFLHLKKLLAFNSVDDLRTFFRSEDFGTVEDVSTFCGRINCCPVSQRLFKRFMKRGPSLQCISAFYLSLNEEIPGGLENILKLPDNLALMVLSVGALESVNVVHDFLADLRVFEALYESIRDEQQFIYSWMQHTLISDSDEDPPWQQHSISDRMVENVQDALRICSKEFLSFLSTVKLCVKVSKFFYDASEFVHAFRASYATFKSVHAFSLANSDLEATSIRWEYETLCVMLQSMNAYAMYLDPDHRDILYKIAPQVLLRVNRLGLSVASDSATEAQLLTSLPRGDNNSGFRRGLSTLSFSPGTMARIIYHAPDPSAGDSPSASCSARRTQSEVCSKKSEAIESVDTLSVGALNLERRQEEDCEQGLIPPMEVQVEDENEGDDTELTQFLSLPLTTTTSGSDSPPRQPICMAFGLAELGTFYYALCNYRLAFRFAMLALEQIRMVPCTSRVVIQVLRLACRICIIQRKYALGVRLIKWLAKFTREKLGSHNLLYANILLDYGCLLLNTDNTTKAAELYRIGLAMVADCLPGLSMAASLALEDLAYAYYVLEYTSGEFDFALNCADRAIDMLRRLRHQYCMQCASANRVKALILEEIAIDDGNPEVMHAKLMDARNLHLLSLDLCERTFGVWNIQTAKHFGNLGRLFQSLEHNQTAEEMHLKAIMIKERLLGPDDFEVGLSIGHLASLYNYHMNMYDKAEELYLRSIQISLDLFGPGYSGLEYDYRGLQRVYRKTNNAQKLAEYSRLFDEWMEHRLEHHMPEFMHFLASNETEHFEPNPPEGTSLEQLVVDFHGEFDSRLGIAAVQSGVETVEVIGRTVTPTLEGEASRSTGKKSRYPAITAFEMFKFLRYFHRKERVNTNTSALADAQGNIEKEKFYRQRRNTARMRMRLLRWIVWMDFAGTTTLHGPAHLSTTRGKTRIYYALVVTLCSILFIFHTAHLIRHFRAYPILTAIKYDNMDFRYPDITLCPHSPFTDAQLFADNETSALIERVYAMAKEKWWRNPDVLNMSPNAFVKRSLLGQFYRNSLKIGKRLFDHVIFCELNGVDCLDQFLVTEHPVYYRCFTLRIKQNPPFPAGPTHGVQIVLHRGPRNAQPLLVLDESEPFLVQSNVAPLNKSSLRPNASRVTAALPKDGFYVVFHEYKTFPNYPLQNLANGLTLRYGRFTRIGLSSMDLNSINLKRRPCLFSESIPKIQLSRHDRMSDSNFKSDKPKEDETLSEFEYTQQSCLANFRQLLTKEECGCFSDAYSIPYSARHVGLKYCLDVEQSSSNVVKMPEIIACVHKVENMTDAEIAKAVIPTIPGDGMKGCPLRCDQRDFHIHLHYTSDLKQDFDPERFITYFERVQLLGKNNSFTPHIQLDGAKINATELIVLDISPISEGVSQIVEDRAYTVIQFLSELGGVSGLYVGITLYTLAELFDLTVRFLMLFVPYIWYQFRYKRQKKHNKSFQDLMEQIEKEPEDTSAVERFEALMSQWRSERNQAGYIPVEILTQLAGLFEEQINIYYHADPDPLDDRHPLRAQSKCEFGLLLRLISAHDTFFNRLTEYLCCSDDPHNSTVRAAARLLCCIQLGVTISVTVSETDSTVNSLYKFAFSNAEPTNCYALLILGSILDNAELLYVTKQRNIELVSVVLERMSTYTAALDQDIAEHPTPNNDDFSRRLGSFCLEPLNWETKLRLCMTYLTSLAEYQDMMPFMYDGGVLKYVYLFLEPKYSSRDIRLTFEALRLLANLLCHRCIHLDFVESQGLELLMKVPRPSVAATAVGVVMYYTSYFEDAMERMCTLRPKLLEDLMSYALWLVECSHPSARCYALYFLNIALCYGAFFRIFTARNGLRYLFNALCVLPIRLTEDQTNVQKDTASWHVVRASLLTIRRYLDISLLRWIDSLDPSLAGVFDEPPKLVLAAGNRLISYTTEQMNRLISLVVSRMRPSTTFSPILELHNLGAIPVLYRIIARNAYAHANWPGRNECTRLAVDILNVMCLSADLAEEIVATDVYSFPGGITFSGISPLRIFRSPRRRGRNFVEIIAETNYDDDDEDRDDENPAGGGEGNVGINEAEEDDDEMQVVVGSGLHLRPSLHRGTAELANSNSTPPWRNNNGDNNPSRRGLGHGRRSAPPPGNSRRDIDRLADEPSSEDHVNGLLMLITLIRDDEGWDVAVQKAILSFIGTLVYRPIDEREHPDQPVLAGSVMPPNTYPACLDDSTFATPKNRLFPSGVLSRGSSSRKRRLDEILSPGEDSFSLVSHCKSLALATPDSSRPQRYSHGKPSGTPNPSVSTPPVLLRQQMRLWCAVRRQHGLMFLLHQLDVTQPISEADSIRTLACRGLVGMARSEEVRSMLAKLPLFTKSQLQLLMKEPILPDRMVEHAEFCRYATLLMRLVLGSLSDGSLTDGDMSMDRVRRAVIVARTRIQWDHEELLELIWRHLQAKGLHKSAAILQQEARLRLGNSLPHQLPLFGHDGDSDSEPPTPPTLANTITTTTSSNIDVSTPTLKVNKIKPLTNSSPSVSKTFRDRLERTPSHKQQLQLSQTSCVMMSGGSGGNSVTATPITGSVGVGGSNTTGESSEMTLSKIVESFLMHQHAQCPYPVSVCPRFSLHHPHRCPEPRIDTWLGPIVGVPSLVAARESFAGCHHMRCAPRRFIRRFIHSRFMPIFTVRDLDNDLYTAAAFGRGVEMGEGDDGLFLGTSTGSVCWVNVEEATLPVELFRAQTSPICRLEHARDGRRLLVCTNWGEPALLVARLEQRNTDCGNTNSASAPFYSNPDRPVFAADSGKYAEFSRTGTQSMLVATDGKIAKIFDLTTGQRVIDLFSSVKQSDYLMNKATFSVDDHLVLNDGVVWDIRCPGSGSTTRPVHKIDKFQDVVSGVFHPNGLEIVVGSAVWDMRTWRLLHTVQALDKLEVTFSENAEVIYAGSFGMDFDDPLDEIVQSGRVAMQSMFRTVDALDYSLIASVDVKHRIEQLAVDRRGLRLALVEKFGDKNVDEPLSQCRVYSIGQKRSTRELDTEDDDDEEVEDRHDDDDDDDDADYVHIPLSSSPTSVATDEDAEDEEEEETMSEGSSESSDGGSESSWETEEEMEVSSFTEEN</sequence>
<feature type="region of interest" description="Disordered" evidence="21">
    <location>
        <begin position="2732"/>
        <end position="2762"/>
    </location>
</feature>
<feature type="compositionally biased region" description="Basic and acidic residues" evidence="21">
    <location>
        <begin position="2824"/>
        <end position="2837"/>
    </location>
</feature>
<dbReference type="OrthoDB" id="27563at2759"/>
<evidence type="ECO:0000256" key="14">
    <source>
        <dbReference type="ARBA" id="ARBA00023065"/>
    </source>
</evidence>
<dbReference type="GO" id="GO:0005737">
    <property type="term" value="C:cytoplasm"/>
    <property type="evidence" value="ECO:0007669"/>
    <property type="project" value="UniProtKB-ARBA"/>
</dbReference>
<feature type="region of interest" description="Disordered" evidence="21">
    <location>
        <begin position="2955"/>
        <end position="2979"/>
    </location>
</feature>
<dbReference type="CTD" id="36345971"/>
<dbReference type="InterPro" id="IPR013083">
    <property type="entry name" value="Znf_RING/FYVE/PHD"/>
</dbReference>
<evidence type="ECO:0000256" key="1">
    <source>
        <dbReference type="ARBA" id="ARBA00004123"/>
    </source>
</evidence>
<gene>
    <name evidence="24" type="ORF">EGR_10256</name>
</gene>
<evidence type="ECO:0000313" key="25">
    <source>
        <dbReference type="Proteomes" id="UP000019149"/>
    </source>
</evidence>
<evidence type="ECO:0000256" key="9">
    <source>
        <dbReference type="ARBA" id="ARBA00022771"/>
    </source>
</evidence>
<dbReference type="OMA" id="LLRWIVW"/>
<comment type="caution">
    <text evidence="24">The sequence shown here is derived from an EMBL/GenBank/DDBJ whole genome shotgun (WGS) entry which is preliminary data.</text>
</comment>
<feature type="compositionally biased region" description="Acidic residues" evidence="21">
    <location>
        <begin position="3767"/>
        <end position="3782"/>
    </location>
</feature>
<evidence type="ECO:0000256" key="10">
    <source>
        <dbReference type="ARBA" id="ARBA00022786"/>
    </source>
</evidence>
<keyword evidence="5 20" id="KW-0813">Transport</keyword>
<dbReference type="STRING" id="6210.W6U2T8"/>
<dbReference type="SUPFAM" id="SSF50978">
    <property type="entry name" value="WD40 repeat-like"/>
    <property type="match status" value="1"/>
</dbReference>
<keyword evidence="15 22" id="KW-0472">Membrane</keyword>
<comment type="pathway">
    <text evidence="3">Protein modification; protein ubiquitination.</text>
</comment>
<dbReference type="Pfam" id="PF00858">
    <property type="entry name" value="ASC"/>
    <property type="match status" value="1"/>
</dbReference>
<dbReference type="Proteomes" id="UP000019149">
    <property type="component" value="Unassembled WGS sequence"/>
</dbReference>
<feature type="domain" description="RING-type" evidence="23">
    <location>
        <begin position="125"/>
        <end position="167"/>
    </location>
</feature>
<keyword evidence="10" id="KW-0833">Ubl conjugation pathway</keyword>
<evidence type="ECO:0000256" key="17">
    <source>
        <dbReference type="ARBA" id="ARBA00023242"/>
    </source>
</evidence>
<dbReference type="GO" id="GO:0005634">
    <property type="term" value="C:nucleus"/>
    <property type="evidence" value="ECO:0007669"/>
    <property type="project" value="UniProtKB-SubCell"/>
</dbReference>
<feature type="region of interest" description="Disordered" evidence="21">
    <location>
        <begin position="566"/>
        <end position="593"/>
    </location>
</feature>
<dbReference type="Gene3D" id="2.130.10.10">
    <property type="entry name" value="YVTN repeat-like/Quinoprotein amine dehydrogenase"/>
    <property type="match status" value="1"/>
</dbReference>
<dbReference type="GO" id="GO:0016020">
    <property type="term" value="C:membrane"/>
    <property type="evidence" value="ECO:0007669"/>
    <property type="project" value="UniProtKB-SubCell"/>
</dbReference>
<protein>
    <recommendedName>
        <fullName evidence="23">RING-type domain-containing protein</fullName>
    </recommendedName>
</protein>
<evidence type="ECO:0000259" key="23">
    <source>
        <dbReference type="PROSITE" id="PS50089"/>
    </source>
</evidence>
<evidence type="ECO:0000256" key="7">
    <source>
        <dbReference type="ARBA" id="ARBA00022692"/>
    </source>
</evidence>
<dbReference type="PANTHER" id="PTHR13129:SF4">
    <property type="entry name" value="DDB1- AND CUL4-ASSOCIATED FACTOR 1"/>
    <property type="match status" value="1"/>
</dbReference>
<dbReference type="PROSITE" id="PS50089">
    <property type="entry name" value="ZF_RING_2"/>
    <property type="match status" value="1"/>
</dbReference>
<evidence type="ECO:0000256" key="3">
    <source>
        <dbReference type="ARBA" id="ARBA00004906"/>
    </source>
</evidence>
<dbReference type="InterPro" id="IPR016024">
    <property type="entry name" value="ARM-type_fold"/>
</dbReference>
<dbReference type="GO" id="GO:0005272">
    <property type="term" value="F:sodium channel activity"/>
    <property type="evidence" value="ECO:0007669"/>
    <property type="project" value="UniProtKB-KW"/>
</dbReference>
<dbReference type="KEGG" id="egl:EGR_10256"/>
<feature type="compositionally biased region" description="Acidic residues" evidence="21">
    <location>
        <begin position="2734"/>
        <end position="2746"/>
    </location>
</feature>
<keyword evidence="11" id="KW-0862">Zinc</keyword>
<accession>W6U2T8</accession>
<feature type="transmembrane region" description="Helical" evidence="22">
    <location>
        <begin position="1627"/>
        <end position="1648"/>
    </location>
</feature>
<proteinExistence type="inferred from homology"/>
<keyword evidence="17" id="KW-0539">Nucleus</keyword>
<evidence type="ECO:0000256" key="20">
    <source>
        <dbReference type="RuleBase" id="RU000679"/>
    </source>
</evidence>
<feature type="compositionally biased region" description="Low complexity" evidence="21">
    <location>
        <begin position="3752"/>
        <end position="3766"/>
    </location>
</feature>
<dbReference type="Gene3D" id="1.25.40.10">
    <property type="entry name" value="Tetratricopeptide repeat domain"/>
    <property type="match status" value="1"/>
</dbReference>
<dbReference type="PROSITE" id="PS50896">
    <property type="entry name" value="LISH"/>
    <property type="match status" value="1"/>
</dbReference>
<dbReference type="InterPro" id="IPR033270">
    <property type="entry name" value="VPRBP/DCAF1"/>
</dbReference>
<comment type="subcellular location">
    <subcellularLocation>
        <location evidence="2">Membrane</location>
        <topology evidence="2">Multi-pass membrane protein</topology>
    </subcellularLocation>
    <subcellularLocation>
        <location evidence="1">Nucleus</location>
    </subcellularLocation>
</comment>
<dbReference type="InterPro" id="IPR006594">
    <property type="entry name" value="LisH"/>
</dbReference>
<dbReference type="GO" id="GO:0016567">
    <property type="term" value="P:protein ubiquitination"/>
    <property type="evidence" value="ECO:0007669"/>
    <property type="project" value="UniProtKB-UniPathway"/>
</dbReference>
<evidence type="ECO:0000256" key="21">
    <source>
        <dbReference type="SAM" id="MobiDB-lite"/>
    </source>
</evidence>
<evidence type="ECO:0000256" key="15">
    <source>
        <dbReference type="ARBA" id="ARBA00023136"/>
    </source>
</evidence>
<feature type="transmembrane region" description="Helical" evidence="22">
    <location>
        <begin position="1597"/>
        <end position="1615"/>
    </location>
</feature>
<dbReference type="InterPro" id="IPR001873">
    <property type="entry name" value="ENaC"/>
</dbReference>
<evidence type="ECO:0000256" key="12">
    <source>
        <dbReference type="ARBA" id="ARBA00022989"/>
    </source>
</evidence>
<dbReference type="RefSeq" id="XP_024346077.1">
    <property type="nucleotide sequence ID" value="XM_024499505.1"/>
</dbReference>
<dbReference type="SUPFAM" id="SSF57850">
    <property type="entry name" value="RING/U-box"/>
    <property type="match status" value="1"/>
</dbReference>
<reference evidence="24 25" key="1">
    <citation type="journal article" date="2013" name="Nat. Genet.">
        <title>The genome of the hydatid tapeworm Echinococcus granulosus.</title>
        <authorList>
            <person name="Zheng H."/>
            <person name="Zhang W."/>
            <person name="Zhang L."/>
            <person name="Zhang Z."/>
            <person name="Li J."/>
            <person name="Lu G."/>
            <person name="Zhu Y."/>
            <person name="Wang Y."/>
            <person name="Huang Y."/>
            <person name="Liu J."/>
            <person name="Kang H."/>
            <person name="Chen J."/>
            <person name="Wang L."/>
            <person name="Chen A."/>
            <person name="Yu S."/>
            <person name="Gao Z."/>
            <person name="Jin L."/>
            <person name="Gu W."/>
            <person name="Wang Z."/>
            <person name="Zhao L."/>
            <person name="Shi B."/>
            <person name="Wen H."/>
            <person name="Lin R."/>
            <person name="Jones M.K."/>
            <person name="Brejova B."/>
            <person name="Vinar T."/>
            <person name="Zhao G."/>
            <person name="McManus D.P."/>
            <person name="Chen Z."/>
            <person name="Zhou Y."/>
            <person name="Wang S."/>
        </authorList>
    </citation>
    <scope>NUCLEOTIDE SEQUENCE [LARGE SCALE GENOMIC DNA]</scope>
</reference>
<dbReference type="Gene3D" id="3.30.40.10">
    <property type="entry name" value="Zinc/RING finger domain, C3HC4 (zinc finger)"/>
    <property type="match status" value="1"/>
</dbReference>
<keyword evidence="25" id="KW-1185">Reference proteome</keyword>
<keyword evidence="13" id="KW-0915">Sodium</keyword>
<keyword evidence="7 20" id="KW-0812">Transmembrane</keyword>
<keyword evidence="9 19" id="KW-0863">Zinc-finger</keyword>
<dbReference type="InterPro" id="IPR017907">
    <property type="entry name" value="Znf_RING_CS"/>
</dbReference>
<feature type="compositionally biased region" description="Acidic residues" evidence="21">
    <location>
        <begin position="3738"/>
        <end position="3751"/>
    </location>
</feature>
<evidence type="ECO:0000256" key="6">
    <source>
        <dbReference type="ARBA" id="ARBA00022461"/>
    </source>
</evidence>
<evidence type="ECO:0000256" key="16">
    <source>
        <dbReference type="ARBA" id="ARBA00023201"/>
    </source>
</evidence>
<dbReference type="EMBL" id="APAU02000203">
    <property type="protein sequence ID" value="EUB54881.1"/>
    <property type="molecule type" value="Genomic_DNA"/>
</dbReference>
<keyword evidence="14 20" id="KW-0406">Ion transport</keyword>
<dbReference type="GeneID" id="36345971"/>
<feature type="region of interest" description="Disordered" evidence="21">
    <location>
        <begin position="2786"/>
        <end position="2837"/>
    </location>
</feature>
<keyword evidence="18 20" id="KW-0407">Ion channel</keyword>
<evidence type="ECO:0000256" key="2">
    <source>
        <dbReference type="ARBA" id="ARBA00004141"/>
    </source>
</evidence>
<keyword evidence="12 22" id="KW-1133">Transmembrane helix</keyword>